<keyword evidence="2" id="KW-1185">Reference proteome</keyword>
<evidence type="ECO:0000313" key="2">
    <source>
        <dbReference type="Proteomes" id="UP000433945"/>
    </source>
</evidence>
<dbReference type="EMBL" id="WOWP01000053">
    <property type="protein sequence ID" value="MUV04594.1"/>
    <property type="molecule type" value="Genomic_DNA"/>
</dbReference>
<protein>
    <submittedName>
        <fullName evidence="1">Uncharacterized protein</fullName>
    </submittedName>
</protein>
<accession>A0A6N8HFU1</accession>
<evidence type="ECO:0000313" key="1">
    <source>
        <dbReference type="EMBL" id="MUV04594.1"/>
    </source>
</evidence>
<name>A0A6N8HFU1_9FLAO</name>
<dbReference type="Proteomes" id="UP000433945">
    <property type="component" value="Unassembled WGS sequence"/>
</dbReference>
<dbReference type="AlphaFoldDB" id="A0A6N8HFU1"/>
<organism evidence="1 2">
    <name type="scientific">Flavobacterium rakeshii</name>
    <dbReference type="NCBI Taxonomy" id="1038845"/>
    <lineage>
        <taxon>Bacteria</taxon>
        <taxon>Pseudomonadati</taxon>
        <taxon>Bacteroidota</taxon>
        <taxon>Flavobacteriia</taxon>
        <taxon>Flavobacteriales</taxon>
        <taxon>Flavobacteriaceae</taxon>
        <taxon>Flavobacterium</taxon>
    </lineage>
</organism>
<gene>
    <name evidence="1" type="ORF">GN157_12830</name>
</gene>
<sequence length="232" mass="25634">MKTTFLILFLIPLLSCNPDEIPVKDNTKDTIQSYSLTTNENSVSEEDSYTSIRPVYTAIRKQIDLGQGMSLKTIESVAMQNEQFVNQYLTDYQGITQEELTAIMSLALEDMPSFLSVLGLSTEGESEFTSMITALQEIKAANASRAEVIAYLQGREDLLNTANGFTPEDLSVLKSTMILVSCSLSRDCEDHTDDCDHDDDRDWELSIGHITATAYGSSHSIGNAITSCLFVQ</sequence>
<reference evidence="1 2" key="1">
    <citation type="submission" date="2019-12" db="EMBL/GenBank/DDBJ databases">
        <authorList>
            <person name="Sun J.-Q."/>
        </authorList>
    </citation>
    <scope>NUCLEOTIDE SEQUENCE [LARGE SCALE GENOMIC DNA]</scope>
    <source>
        <strain evidence="1 2">JCM 17928</strain>
    </source>
</reference>
<proteinExistence type="predicted"/>
<comment type="caution">
    <text evidence="1">The sequence shown here is derived from an EMBL/GenBank/DDBJ whole genome shotgun (WGS) entry which is preliminary data.</text>
</comment>
<dbReference type="RefSeq" id="WP_157483861.1">
    <property type="nucleotide sequence ID" value="NZ_WOWP01000053.1"/>
</dbReference>